<dbReference type="Pfam" id="PF04055">
    <property type="entry name" value="Radical_SAM"/>
    <property type="match status" value="1"/>
</dbReference>
<dbReference type="RefSeq" id="WP_158421611.1">
    <property type="nucleotide sequence ID" value="NZ_JAOQJL010000016.1"/>
</dbReference>
<feature type="domain" description="Radical SAM core" evidence="5">
    <location>
        <begin position="6"/>
        <end position="201"/>
    </location>
</feature>
<dbReference type="EMBL" id="JAOQJL010000016">
    <property type="protein sequence ID" value="MCU6765650.1"/>
    <property type="molecule type" value="Genomic_DNA"/>
</dbReference>
<dbReference type="PANTHER" id="PTHR11228:SF27">
    <property type="entry name" value="GLYCYL-RADICAL ENZYME ACTIVATING ENZYME MJ1227-RELATED"/>
    <property type="match status" value="1"/>
</dbReference>
<dbReference type="InterPro" id="IPR023822">
    <property type="entry name" value="rSAM_TatD-assoc_bac"/>
</dbReference>
<evidence type="ECO:0000313" key="6">
    <source>
        <dbReference type="EMBL" id="MCU6765650.1"/>
    </source>
</evidence>
<accession>A0ABT2TTU1</accession>
<dbReference type="SUPFAM" id="SSF102114">
    <property type="entry name" value="Radical SAM enzymes"/>
    <property type="match status" value="1"/>
</dbReference>
<comment type="caution">
    <text evidence="6">The sequence shown here is derived from an EMBL/GenBank/DDBJ whole genome shotgun (WGS) entry which is preliminary data.</text>
</comment>
<dbReference type="SFLD" id="SFLDS00029">
    <property type="entry name" value="Radical_SAM"/>
    <property type="match status" value="1"/>
</dbReference>
<keyword evidence="2" id="KW-0479">Metal-binding</keyword>
<dbReference type="NCBIfam" id="TIGR04100">
    <property type="entry name" value="rSAM_pair_X"/>
    <property type="match status" value="1"/>
</dbReference>
<reference evidence="6 7" key="1">
    <citation type="journal article" date="2021" name="ISME Commun">
        <title>Automated analysis of genomic sequences facilitates high-throughput and comprehensive description of bacteria.</title>
        <authorList>
            <person name="Hitch T.C.A."/>
        </authorList>
    </citation>
    <scope>NUCLEOTIDE SEQUENCE [LARGE SCALE GENOMIC DNA]</scope>
    <source>
        <strain evidence="6 7">Sanger_23</strain>
    </source>
</reference>
<evidence type="ECO:0000256" key="1">
    <source>
        <dbReference type="ARBA" id="ARBA00022691"/>
    </source>
</evidence>
<evidence type="ECO:0000313" key="7">
    <source>
        <dbReference type="Proteomes" id="UP001652409"/>
    </source>
</evidence>
<keyword evidence="1" id="KW-0949">S-adenosyl-L-methionine</keyword>
<name>A0ABT2TTU1_9FIRM</name>
<dbReference type="SFLD" id="SFLDG01111">
    <property type="entry name" value="Uncharacterised_Radical_SAM_Su"/>
    <property type="match status" value="1"/>
</dbReference>
<sequence length="201" mass="22850">MTDIVYHYNHQVYFNLTNKCPCRCTFCIRNNGDTVGESGNLWFSKEPSLEEIIPAIDRFDFTGCREAVFCGYGEPTMVLDKLVAVSEYVRKKYDFRLRLNTNGLSDLIHGRSTAEEICKAVDCVSISLNMPDAKSYNEVVRPAYGEKSFDAMLKFACDCRKYLDDVRFTVVDCIGEENIRKSQELADSLGIPLRVRIYSAG</sequence>
<keyword evidence="3" id="KW-0408">Iron</keyword>
<keyword evidence="7" id="KW-1185">Reference proteome</keyword>
<dbReference type="Gene3D" id="3.20.20.70">
    <property type="entry name" value="Aldolase class I"/>
    <property type="match status" value="1"/>
</dbReference>
<proteinExistence type="predicted"/>
<dbReference type="NCBIfam" id="TIGR04038">
    <property type="entry name" value="tatD_link_rSAM"/>
    <property type="match status" value="1"/>
</dbReference>
<dbReference type="InterPro" id="IPR007197">
    <property type="entry name" value="rSAM"/>
</dbReference>
<dbReference type="PANTHER" id="PTHR11228">
    <property type="entry name" value="RADICAL SAM DOMAIN PROTEIN"/>
    <property type="match status" value="1"/>
</dbReference>
<dbReference type="PROSITE" id="PS51918">
    <property type="entry name" value="RADICAL_SAM"/>
    <property type="match status" value="1"/>
</dbReference>
<gene>
    <name evidence="6" type="ORF">OCV61_09525</name>
</gene>
<dbReference type="InterPro" id="IPR050377">
    <property type="entry name" value="Radical_SAM_PqqE_MftC-like"/>
</dbReference>
<dbReference type="InterPro" id="IPR058240">
    <property type="entry name" value="rSAM_sf"/>
</dbReference>
<organism evidence="6 7">
    <name type="scientific">Blautia ammoniilytica</name>
    <dbReference type="NCBI Taxonomy" id="2981782"/>
    <lineage>
        <taxon>Bacteria</taxon>
        <taxon>Bacillati</taxon>
        <taxon>Bacillota</taxon>
        <taxon>Clostridia</taxon>
        <taxon>Lachnospirales</taxon>
        <taxon>Lachnospiraceae</taxon>
        <taxon>Blautia</taxon>
    </lineage>
</organism>
<evidence type="ECO:0000259" key="5">
    <source>
        <dbReference type="PROSITE" id="PS51918"/>
    </source>
</evidence>
<evidence type="ECO:0000256" key="3">
    <source>
        <dbReference type="ARBA" id="ARBA00023004"/>
    </source>
</evidence>
<dbReference type="CDD" id="cd01335">
    <property type="entry name" value="Radical_SAM"/>
    <property type="match status" value="1"/>
</dbReference>
<dbReference type="InterPro" id="IPR013785">
    <property type="entry name" value="Aldolase_TIM"/>
</dbReference>
<evidence type="ECO:0000256" key="2">
    <source>
        <dbReference type="ARBA" id="ARBA00022723"/>
    </source>
</evidence>
<dbReference type="Proteomes" id="UP001652409">
    <property type="component" value="Unassembled WGS sequence"/>
</dbReference>
<evidence type="ECO:0000256" key="4">
    <source>
        <dbReference type="ARBA" id="ARBA00023014"/>
    </source>
</evidence>
<keyword evidence="4" id="KW-0411">Iron-sulfur</keyword>
<protein>
    <submittedName>
        <fullName evidence="6">TIGR04100 family radical SAM protein</fullName>
    </submittedName>
</protein>
<dbReference type="InterPro" id="IPR023821">
    <property type="entry name" value="rSAM_TatD-assoc"/>
</dbReference>